<dbReference type="Gene3D" id="3.40.50.2000">
    <property type="entry name" value="Glycogen Phosphorylase B"/>
    <property type="match status" value="1"/>
</dbReference>
<reference evidence="2 3" key="1">
    <citation type="journal article" date="2020" name="J. Appl. Phycol.">
        <title>Morphological changes and genome evolution in Raphidiopsis raciborskii CS-506 after 23 years in culture.</title>
        <authorList>
            <person name="Willis A."/>
            <person name="Bent S.J."/>
            <person name="Jameson I.D."/>
        </authorList>
    </citation>
    <scope>NUCLEOTIDE SEQUENCE [LARGE SCALE GENOMIC DNA]</scope>
    <source>
        <strain evidence="2 3">CS-506_A</strain>
    </source>
</reference>
<evidence type="ECO:0000313" key="3">
    <source>
        <dbReference type="Proteomes" id="UP000538075"/>
    </source>
</evidence>
<dbReference type="InterPro" id="IPR028098">
    <property type="entry name" value="Glyco_trans_4-like_N"/>
</dbReference>
<evidence type="ECO:0000313" key="2">
    <source>
        <dbReference type="EMBL" id="MBA4466009.1"/>
    </source>
</evidence>
<accession>A0A838WV38</accession>
<evidence type="ECO:0000259" key="1">
    <source>
        <dbReference type="Pfam" id="PF13579"/>
    </source>
</evidence>
<dbReference type="Pfam" id="PF13579">
    <property type="entry name" value="Glyco_trans_4_4"/>
    <property type="match status" value="1"/>
</dbReference>
<sequence length="310" mass="33790">MMESIKVCLITPGHVASNPRLVKEADALEGAGFTVRVVAGDITPIVRPLDNTIFAQSQWNYTLVGKGNTLNYALGALYQRCAQWMFKLSIIRSLSAAVWCHSRFTHQLAKAAAAEPADLYIAHCLAALPAAVMAAEKHHAKVGFDAEDFHIGELPDTQENQAEIAVRDVIERSLLPRCDYLTAASPLIAEAYRQRYGVKMTTILNVFPLSEAPPSVSQQQEINSPPSLYWFSQTIGSGRGIESIVLAMGKMQTPVNLYLRGYPARGYLDELMALAQGVGVDQRLHILPSAPPGNMAKLAANYDLGLSLEI</sequence>
<dbReference type="Proteomes" id="UP000538075">
    <property type="component" value="Unassembled WGS sequence"/>
</dbReference>
<proteinExistence type="predicted"/>
<name>A0A838WV38_9CYAN</name>
<dbReference type="EMBL" id="VDFG01000732">
    <property type="protein sequence ID" value="MBA4466009.1"/>
    <property type="molecule type" value="Genomic_DNA"/>
</dbReference>
<comment type="caution">
    <text evidence="2">The sequence shown here is derived from an EMBL/GenBank/DDBJ whole genome shotgun (WGS) entry which is preliminary data.</text>
</comment>
<gene>
    <name evidence="2" type="ORF">FHK98_10590</name>
</gene>
<feature type="non-terminal residue" evidence="2">
    <location>
        <position position="310"/>
    </location>
</feature>
<dbReference type="SUPFAM" id="SSF53756">
    <property type="entry name" value="UDP-Glycosyltransferase/glycogen phosphorylase"/>
    <property type="match status" value="1"/>
</dbReference>
<protein>
    <recommendedName>
        <fullName evidence="1">Glycosyltransferase subfamily 4-like N-terminal domain-containing protein</fullName>
    </recommendedName>
</protein>
<dbReference type="AlphaFoldDB" id="A0A838WV38"/>
<organism evidence="2 3">
    <name type="scientific">Cylindrospermopsis raciborskii CS-506_A</name>
    <dbReference type="NCBI Taxonomy" id="2585140"/>
    <lineage>
        <taxon>Bacteria</taxon>
        <taxon>Bacillati</taxon>
        <taxon>Cyanobacteriota</taxon>
        <taxon>Cyanophyceae</taxon>
        <taxon>Nostocales</taxon>
        <taxon>Aphanizomenonaceae</taxon>
        <taxon>Cylindrospermopsis</taxon>
    </lineage>
</organism>
<feature type="domain" description="Glycosyltransferase subfamily 4-like N-terminal" evidence="1">
    <location>
        <begin position="25"/>
        <end position="200"/>
    </location>
</feature>